<proteinExistence type="predicted"/>
<name>A0A382N9H3_9ZZZZ</name>
<dbReference type="AlphaFoldDB" id="A0A382N9H3"/>
<dbReference type="EMBL" id="UINC01098667">
    <property type="protein sequence ID" value="SVC57370.1"/>
    <property type="molecule type" value="Genomic_DNA"/>
</dbReference>
<evidence type="ECO:0000313" key="1">
    <source>
        <dbReference type="EMBL" id="SVC57370.1"/>
    </source>
</evidence>
<organism evidence="1">
    <name type="scientific">marine metagenome</name>
    <dbReference type="NCBI Taxonomy" id="408172"/>
    <lineage>
        <taxon>unclassified sequences</taxon>
        <taxon>metagenomes</taxon>
        <taxon>ecological metagenomes</taxon>
    </lineage>
</organism>
<protein>
    <submittedName>
        <fullName evidence="1">Uncharacterized protein</fullName>
    </submittedName>
</protein>
<gene>
    <name evidence="1" type="ORF">METZ01_LOCUS310224</name>
</gene>
<sequence length="35" mass="3914">MSGIGSSVLTFILSPFERLSQLAVIYKTFFGLSFR</sequence>
<reference evidence="1" key="1">
    <citation type="submission" date="2018-05" db="EMBL/GenBank/DDBJ databases">
        <authorList>
            <person name="Lanie J.A."/>
            <person name="Ng W.-L."/>
            <person name="Kazmierczak K.M."/>
            <person name="Andrzejewski T.M."/>
            <person name="Davidsen T.M."/>
            <person name="Wayne K.J."/>
            <person name="Tettelin H."/>
            <person name="Glass J.I."/>
            <person name="Rusch D."/>
            <person name="Podicherti R."/>
            <person name="Tsui H.-C.T."/>
            <person name="Winkler M.E."/>
        </authorList>
    </citation>
    <scope>NUCLEOTIDE SEQUENCE</scope>
</reference>
<accession>A0A382N9H3</accession>